<proteinExistence type="inferred from homology"/>
<evidence type="ECO:0000256" key="2">
    <source>
        <dbReference type="SAM" id="MobiDB-lite"/>
    </source>
</evidence>
<dbReference type="Proteomes" id="UP000664521">
    <property type="component" value="Unassembled WGS sequence"/>
</dbReference>
<evidence type="ECO:0000313" key="4">
    <source>
        <dbReference type="Proteomes" id="UP000664521"/>
    </source>
</evidence>
<keyword evidence="4" id="KW-1185">Reference proteome</keyword>
<comment type="similarity">
    <text evidence="1">Belongs to the TMA16 family.</text>
</comment>
<comment type="caution">
    <text evidence="3">The sequence shown here is derived from an EMBL/GenBank/DDBJ whole genome shotgun (WGS) entry which is preliminary data.</text>
</comment>
<dbReference type="AlphaFoldDB" id="A0A8H3G6P7"/>
<dbReference type="PANTHER" id="PTHR13349:SF2">
    <property type="entry name" value="TRANSLATION MACHINERY-ASSOCIATED PROTEIN 16"/>
    <property type="match status" value="1"/>
</dbReference>
<protein>
    <recommendedName>
        <fullName evidence="5">Translation machinery-associated protein 16</fullName>
    </recommendedName>
</protein>
<feature type="region of interest" description="Disordered" evidence="2">
    <location>
        <begin position="1"/>
        <end position="35"/>
    </location>
</feature>
<reference evidence="3" key="1">
    <citation type="submission" date="2021-03" db="EMBL/GenBank/DDBJ databases">
        <authorList>
            <person name="Tagirdzhanova G."/>
        </authorList>
    </citation>
    <scope>NUCLEOTIDE SEQUENCE</scope>
</reference>
<dbReference type="OrthoDB" id="270284at2759"/>
<dbReference type="InterPro" id="IPR021346">
    <property type="entry name" value="Tma16"/>
</dbReference>
<dbReference type="Gene3D" id="1.20.1440.170">
    <property type="entry name" value="Translation machinery-associated protein 16-like"/>
    <property type="match status" value="1"/>
</dbReference>
<gene>
    <name evidence="3" type="ORF">HETSPECPRED_000667</name>
</gene>
<evidence type="ECO:0000313" key="3">
    <source>
        <dbReference type="EMBL" id="CAF9937812.1"/>
    </source>
</evidence>
<sequence length="178" mass="20259">MPTNLSKVQKKITKKKGGIISLHENSRDAQKIRRASVRSSKLEKLAAARSKAHQPLLERVSYFQEAAEAARDPVSMEKIQLLIQSYLNRDNEELLQLKAERRPGRPSSTKEDLLRQRVEVEEREYSAGYWIPDMGDEKNLAALKGWSGEWENLNILKFIRVTKGGKKAESSFPPKGKS</sequence>
<feature type="compositionally biased region" description="Basic residues" evidence="2">
    <location>
        <begin position="8"/>
        <end position="17"/>
    </location>
</feature>
<accession>A0A8H3G6P7</accession>
<organism evidence="3 4">
    <name type="scientific">Heterodermia speciosa</name>
    <dbReference type="NCBI Taxonomy" id="116794"/>
    <lineage>
        <taxon>Eukaryota</taxon>
        <taxon>Fungi</taxon>
        <taxon>Dikarya</taxon>
        <taxon>Ascomycota</taxon>
        <taxon>Pezizomycotina</taxon>
        <taxon>Lecanoromycetes</taxon>
        <taxon>OSLEUM clade</taxon>
        <taxon>Lecanoromycetidae</taxon>
        <taxon>Caliciales</taxon>
        <taxon>Physciaceae</taxon>
        <taxon>Heterodermia</taxon>
    </lineage>
</organism>
<dbReference type="InterPro" id="IPR038356">
    <property type="entry name" value="Tma16_sf"/>
</dbReference>
<evidence type="ECO:0000256" key="1">
    <source>
        <dbReference type="ARBA" id="ARBA00034127"/>
    </source>
</evidence>
<dbReference type="PANTHER" id="PTHR13349">
    <property type="entry name" value="TRANSLATION MACHINERY-ASSOCIATED PROTEIN 16"/>
    <property type="match status" value="1"/>
</dbReference>
<dbReference type="EMBL" id="CAJPDS010000105">
    <property type="protein sequence ID" value="CAF9937812.1"/>
    <property type="molecule type" value="Genomic_DNA"/>
</dbReference>
<name>A0A8H3G6P7_9LECA</name>
<dbReference type="Pfam" id="PF11176">
    <property type="entry name" value="Tma16"/>
    <property type="match status" value="1"/>
</dbReference>
<dbReference type="GO" id="GO:0005634">
    <property type="term" value="C:nucleus"/>
    <property type="evidence" value="ECO:0007669"/>
    <property type="project" value="TreeGrafter"/>
</dbReference>
<evidence type="ECO:0008006" key="5">
    <source>
        <dbReference type="Google" id="ProtNLM"/>
    </source>
</evidence>